<dbReference type="STRING" id="1120996.SAMN02746066_03056"/>
<dbReference type="OrthoDB" id="9791273at2"/>
<dbReference type="AlphaFoldDB" id="A0A1M7L471"/>
<reference evidence="2 3" key="1">
    <citation type="submission" date="2016-11" db="EMBL/GenBank/DDBJ databases">
        <authorList>
            <person name="Jaros S."/>
            <person name="Januszkiewicz K."/>
            <person name="Wedrychowicz H."/>
        </authorList>
    </citation>
    <scope>NUCLEOTIDE SEQUENCE [LARGE SCALE GENOMIC DNA]</scope>
    <source>
        <strain evidence="2 3">DSM 15930</strain>
    </source>
</reference>
<sequence length="208" mass="23065">MKSDKEFIDGIYEKARMLQEQETHNKQGSYSIVKKNKSWFRRNFNTNKFRAGMAVVAMAVVAVILIPNILVNQGKQVSDNVDEYSIEPAAYGIDNQRVLPAETIGGEGILVDSYINNGEGYYLVAPSERNAADAGLSYIVLYDNGFNRDELEKATIGTNISFTYVEAPVSLLTDIQDALNKQFGQELAGKPIADTIAVYPIDTIQIKE</sequence>
<organism evidence="2 3">
    <name type="scientific">Anaerosporobacter mobilis DSM 15930</name>
    <dbReference type="NCBI Taxonomy" id="1120996"/>
    <lineage>
        <taxon>Bacteria</taxon>
        <taxon>Bacillati</taxon>
        <taxon>Bacillota</taxon>
        <taxon>Clostridia</taxon>
        <taxon>Lachnospirales</taxon>
        <taxon>Lachnospiraceae</taxon>
        <taxon>Anaerosporobacter</taxon>
    </lineage>
</organism>
<evidence type="ECO:0000256" key="1">
    <source>
        <dbReference type="SAM" id="Phobius"/>
    </source>
</evidence>
<proteinExistence type="predicted"/>
<feature type="transmembrane region" description="Helical" evidence="1">
    <location>
        <begin position="51"/>
        <end position="70"/>
    </location>
</feature>
<accession>A0A1M7L471</accession>
<keyword evidence="3" id="KW-1185">Reference proteome</keyword>
<gene>
    <name evidence="2" type="ORF">SAMN02746066_03056</name>
</gene>
<protein>
    <submittedName>
        <fullName evidence="2">Uncharacterized protein</fullName>
    </submittedName>
</protein>
<keyword evidence="1" id="KW-0812">Transmembrane</keyword>
<evidence type="ECO:0000313" key="3">
    <source>
        <dbReference type="Proteomes" id="UP000184038"/>
    </source>
</evidence>
<dbReference type="EMBL" id="FRCP01000015">
    <property type="protein sequence ID" value="SHM72647.1"/>
    <property type="molecule type" value="Genomic_DNA"/>
</dbReference>
<dbReference type="RefSeq" id="WP_073289267.1">
    <property type="nucleotide sequence ID" value="NZ_FRCP01000015.1"/>
</dbReference>
<evidence type="ECO:0000313" key="2">
    <source>
        <dbReference type="EMBL" id="SHM72647.1"/>
    </source>
</evidence>
<name>A0A1M7L471_9FIRM</name>
<dbReference type="Proteomes" id="UP000184038">
    <property type="component" value="Unassembled WGS sequence"/>
</dbReference>
<keyword evidence="1" id="KW-1133">Transmembrane helix</keyword>
<keyword evidence="1" id="KW-0472">Membrane</keyword>